<dbReference type="Pfam" id="PF12802">
    <property type="entry name" value="MarR_2"/>
    <property type="match status" value="1"/>
</dbReference>
<dbReference type="RefSeq" id="WP_309967990.1">
    <property type="nucleotide sequence ID" value="NZ_JAVDWH010000001.1"/>
</dbReference>
<dbReference type="Proteomes" id="UP001257739">
    <property type="component" value="Unassembled WGS sequence"/>
</dbReference>
<dbReference type="PRINTS" id="PR00598">
    <property type="entry name" value="HTHMARR"/>
</dbReference>
<protein>
    <submittedName>
        <fullName evidence="2">DNA-binding MarR family transcriptional regulator</fullName>
    </submittedName>
</protein>
<comment type="caution">
    <text evidence="2">The sequence shown here is derived from an EMBL/GenBank/DDBJ whole genome shotgun (WGS) entry which is preliminary data.</text>
</comment>
<reference evidence="2 3" key="1">
    <citation type="submission" date="2023-07" db="EMBL/GenBank/DDBJ databases">
        <title>Sorghum-associated microbial communities from plants grown in Nebraska, USA.</title>
        <authorList>
            <person name="Schachtman D."/>
        </authorList>
    </citation>
    <scope>NUCLEOTIDE SEQUENCE [LARGE SCALE GENOMIC DNA]</scope>
    <source>
        <strain evidence="2 3">BE248</strain>
    </source>
</reference>
<organism evidence="2 3">
    <name type="scientific">Aeromicrobium panaciterrae</name>
    <dbReference type="NCBI Taxonomy" id="363861"/>
    <lineage>
        <taxon>Bacteria</taxon>
        <taxon>Bacillati</taxon>
        <taxon>Actinomycetota</taxon>
        <taxon>Actinomycetes</taxon>
        <taxon>Propionibacteriales</taxon>
        <taxon>Nocardioidaceae</taxon>
        <taxon>Aeromicrobium</taxon>
    </lineage>
</organism>
<dbReference type="Gene3D" id="1.10.10.10">
    <property type="entry name" value="Winged helix-like DNA-binding domain superfamily/Winged helix DNA-binding domain"/>
    <property type="match status" value="1"/>
</dbReference>
<dbReference type="InterPro" id="IPR036388">
    <property type="entry name" value="WH-like_DNA-bd_sf"/>
</dbReference>
<accession>A0ABU1UMC9</accession>
<evidence type="ECO:0000259" key="1">
    <source>
        <dbReference type="PROSITE" id="PS50995"/>
    </source>
</evidence>
<feature type="domain" description="HTH marR-type" evidence="1">
    <location>
        <begin position="31"/>
        <end position="166"/>
    </location>
</feature>
<dbReference type="InterPro" id="IPR039422">
    <property type="entry name" value="MarR/SlyA-like"/>
</dbReference>
<keyword evidence="2" id="KW-0238">DNA-binding</keyword>
<dbReference type="PANTHER" id="PTHR33164:SF43">
    <property type="entry name" value="HTH-TYPE TRANSCRIPTIONAL REPRESSOR YETL"/>
    <property type="match status" value="1"/>
</dbReference>
<gene>
    <name evidence="2" type="ORF">J2X11_001185</name>
</gene>
<sequence length="174" mass="19062">MPSAENTQRITAPFELHEAVNATLPDVNQDVALLHLTLLHLGRIVESSVQAVLAPEGLELSEHSVLSALWFAGPPHTMSPTQLSQVILQTTSGMSKTLRRIERLGLIERVADPNDGRARLVVLTSKGRETAERPLRQLVGQWTSQLDGVSAADLSRVSDALWKLVPHMDPRVTD</sequence>
<evidence type="ECO:0000313" key="2">
    <source>
        <dbReference type="EMBL" id="MDR7086346.1"/>
    </source>
</evidence>
<evidence type="ECO:0000313" key="3">
    <source>
        <dbReference type="Proteomes" id="UP001257739"/>
    </source>
</evidence>
<proteinExistence type="predicted"/>
<dbReference type="EMBL" id="JAVDWH010000001">
    <property type="protein sequence ID" value="MDR7086346.1"/>
    <property type="molecule type" value="Genomic_DNA"/>
</dbReference>
<dbReference type="SMART" id="SM00347">
    <property type="entry name" value="HTH_MARR"/>
    <property type="match status" value="1"/>
</dbReference>
<dbReference type="SUPFAM" id="SSF46785">
    <property type="entry name" value="Winged helix' DNA-binding domain"/>
    <property type="match status" value="1"/>
</dbReference>
<dbReference type="GO" id="GO:0003677">
    <property type="term" value="F:DNA binding"/>
    <property type="evidence" value="ECO:0007669"/>
    <property type="project" value="UniProtKB-KW"/>
</dbReference>
<dbReference type="PANTHER" id="PTHR33164">
    <property type="entry name" value="TRANSCRIPTIONAL REGULATOR, MARR FAMILY"/>
    <property type="match status" value="1"/>
</dbReference>
<dbReference type="InterPro" id="IPR036390">
    <property type="entry name" value="WH_DNA-bd_sf"/>
</dbReference>
<keyword evidence="3" id="KW-1185">Reference proteome</keyword>
<name>A0ABU1UMC9_9ACTN</name>
<dbReference type="InterPro" id="IPR000835">
    <property type="entry name" value="HTH_MarR-typ"/>
</dbReference>
<dbReference type="PROSITE" id="PS50995">
    <property type="entry name" value="HTH_MARR_2"/>
    <property type="match status" value="1"/>
</dbReference>